<evidence type="ECO:0000256" key="4">
    <source>
        <dbReference type="ARBA" id="ARBA00075590"/>
    </source>
</evidence>
<evidence type="ECO:0000256" key="3">
    <source>
        <dbReference type="ARBA" id="ARBA00067964"/>
    </source>
</evidence>
<dbReference type="SUPFAM" id="SSF54928">
    <property type="entry name" value="RNA-binding domain, RBD"/>
    <property type="match status" value="1"/>
</dbReference>
<dbReference type="KEGG" id="gsh:117361269"/>
<dbReference type="GeneID" id="117361269"/>
<dbReference type="RefSeq" id="XP_033802270.1">
    <property type="nucleotide sequence ID" value="XM_033946379.1"/>
</dbReference>
<dbReference type="RefSeq" id="XP_033802269.1">
    <property type="nucleotide sequence ID" value="XM_033946378.1"/>
</dbReference>
<dbReference type="FunFam" id="3.30.70.330:FF:000252">
    <property type="entry name" value="RNA binding motif protein 41"/>
    <property type="match status" value="1"/>
</dbReference>
<proteinExistence type="predicted"/>
<dbReference type="RefSeq" id="XP_033802271.1">
    <property type="nucleotide sequence ID" value="XM_033946380.1"/>
</dbReference>
<dbReference type="Proteomes" id="UP000515159">
    <property type="component" value="Chromosome 5"/>
</dbReference>
<dbReference type="InterPro" id="IPR045164">
    <property type="entry name" value="RBM41/RNPC3"/>
</dbReference>
<dbReference type="InterPro" id="IPR035979">
    <property type="entry name" value="RBD_domain_sf"/>
</dbReference>
<evidence type="ECO:0000256" key="5">
    <source>
        <dbReference type="PROSITE-ProRule" id="PRU00176"/>
    </source>
</evidence>
<dbReference type="CTD" id="55285"/>
<dbReference type="AlphaFoldDB" id="A0A6P8R2J0"/>
<dbReference type="PANTHER" id="PTHR16105:SF2">
    <property type="entry name" value="RNA-BINDING PROTEIN 41"/>
    <property type="match status" value="1"/>
</dbReference>
<sequence length="417" mass="46601">MRRVSSLSSDDLILEDLETEGERQLKTLLHNQLDTTVSFEQCMSKRRCFAPATVYKPFGAEAAGTLSLSQFQILQENDKETASFRELGLTDSEIVLWKQRGSVTKGSGFGAAPEAVQERLKAIEKKISERQRILALPQRFAGSKQLNRREMEIENALFQGTDRHSFLRSLYYQDEVKKAAEKDVDPRYLLDTTYKEIFEKLPAEEPESLKSSFTASGPTLPDTSEACYGRVSDTATLNTPHGQEEQMAFDGIGLSERKTESLPHGGVIGPMKITESVEFLTEAEIQKNRLSEHEIQKIPKFSSYSCGEPSKVLYLKNLHPRTTVKELISLFARFQQADGPQIQFRLLTGRMRGQAFITFPSAEVAQKALLLVNGFCLRGKPVVIEFGKNKAESSVHQPCSSALSTMGITEESTNVQS</sequence>
<protein>
    <recommendedName>
        <fullName evidence="3">RNA-binding protein 41</fullName>
    </recommendedName>
    <alternativeName>
        <fullName evidence="4">RNA-binding motif protein 41</fullName>
    </alternativeName>
</protein>
<dbReference type="InterPro" id="IPR012677">
    <property type="entry name" value="Nucleotide-bd_a/b_plait_sf"/>
</dbReference>
<reference evidence="8 9" key="1">
    <citation type="submission" date="2025-04" db="UniProtKB">
        <authorList>
            <consortium name="RefSeq"/>
        </authorList>
    </citation>
    <scope>IDENTIFICATION</scope>
</reference>
<keyword evidence="1 5" id="KW-0694">RNA-binding</keyword>
<evidence type="ECO:0000313" key="12">
    <source>
        <dbReference type="RefSeq" id="XP_033802272.1"/>
    </source>
</evidence>
<name>A0A6P8R2J0_GEOSA</name>
<comment type="function">
    <text evidence="2">May bind RNA.</text>
</comment>
<evidence type="ECO:0000313" key="7">
    <source>
        <dbReference type="Proteomes" id="UP000515159"/>
    </source>
</evidence>
<dbReference type="RefSeq" id="XP_033802268.1">
    <property type="nucleotide sequence ID" value="XM_033946377.1"/>
</dbReference>
<dbReference type="Gene3D" id="3.30.70.330">
    <property type="match status" value="1"/>
</dbReference>
<dbReference type="SMART" id="SM00360">
    <property type="entry name" value="RRM"/>
    <property type="match status" value="1"/>
</dbReference>
<evidence type="ECO:0000259" key="6">
    <source>
        <dbReference type="PROSITE" id="PS50102"/>
    </source>
</evidence>
<dbReference type="GO" id="GO:0005689">
    <property type="term" value="C:U12-type spliceosomal complex"/>
    <property type="evidence" value="ECO:0007669"/>
    <property type="project" value="TreeGrafter"/>
</dbReference>
<dbReference type="GO" id="GO:0097157">
    <property type="term" value="F:pre-mRNA intronic binding"/>
    <property type="evidence" value="ECO:0007669"/>
    <property type="project" value="TreeGrafter"/>
</dbReference>
<evidence type="ECO:0000313" key="8">
    <source>
        <dbReference type="RefSeq" id="XP_033802268.1"/>
    </source>
</evidence>
<dbReference type="InterPro" id="IPR000504">
    <property type="entry name" value="RRM_dom"/>
</dbReference>
<dbReference type="GO" id="GO:0000398">
    <property type="term" value="P:mRNA splicing, via spliceosome"/>
    <property type="evidence" value="ECO:0007669"/>
    <property type="project" value="TreeGrafter"/>
</dbReference>
<evidence type="ECO:0000313" key="11">
    <source>
        <dbReference type="RefSeq" id="XP_033802271.1"/>
    </source>
</evidence>
<evidence type="ECO:0000313" key="10">
    <source>
        <dbReference type="RefSeq" id="XP_033802270.1"/>
    </source>
</evidence>
<accession>A0A6P8R2J0</accession>
<gene>
    <name evidence="8 9 10 11 12" type="primary">RBM41</name>
</gene>
<evidence type="ECO:0000256" key="2">
    <source>
        <dbReference type="ARBA" id="ARBA00056959"/>
    </source>
</evidence>
<dbReference type="PANTHER" id="PTHR16105">
    <property type="entry name" value="RNA-BINDING REGION-CONTAINING PROTEIN 3"/>
    <property type="match status" value="1"/>
</dbReference>
<evidence type="ECO:0000313" key="9">
    <source>
        <dbReference type="RefSeq" id="XP_033802269.1"/>
    </source>
</evidence>
<dbReference type="OrthoDB" id="277802at2759"/>
<evidence type="ECO:0000256" key="1">
    <source>
        <dbReference type="ARBA" id="ARBA00022884"/>
    </source>
</evidence>
<dbReference type="CDD" id="cd12239">
    <property type="entry name" value="RRM2_RBM40_like"/>
    <property type="match status" value="1"/>
</dbReference>
<keyword evidence="7" id="KW-1185">Reference proteome</keyword>
<dbReference type="RefSeq" id="XP_033802272.1">
    <property type="nucleotide sequence ID" value="XM_033946381.1"/>
</dbReference>
<organism evidence="7 10">
    <name type="scientific">Geotrypetes seraphini</name>
    <name type="common">Gaboon caecilian</name>
    <name type="synonym">Caecilia seraphini</name>
    <dbReference type="NCBI Taxonomy" id="260995"/>
    <lineage>
        <taxon>Eukaryota</taxon>
        <taxon>Metazoa</taxon>
        <taxon>Chordata</taxon>
        <taxon>Craniata</taxon>
        <taxon>Vertebrata</taxon>
        <taxon>Euteleostomi</taxon>
        <taxon>Amphibia</taxon>
        <taxon>Gymnophiona</taxon>
        <taxon>Geotrypetes</taxon>
    </lineage>
</organism>
<dbReference type="Pfam" id="PF00076">
    <property type="entry name" value="RRM_1"/>
    <property type="match status" value="1"/>
</dbReference>
<dbReference type="GO" id="GO:0030626">
    <property type="term" value="F:U12 snRNA binding"/>
    <property type="evidence" value="ECO:0007669"/>
    <property type="project" value="TreeGrafter"/>
</dbReference>
<feature type="domain" description="RRM" evidence="6">
    <location>
        <begin position="311"/>
        <end position="389"/>
    </location>
</feature>
<dbReference type="PROSITE" id="PS50102">
    <property type="entry name" value="RRM"/>
    <property type="match status" value="1"/>
</dbReference>